<gene>
    <name evidence="2" type="ORF">DEO72_LG10g1110</name>
</gene>
<name>A0A4D6ND96_VIGUN</name>
<evidence type="ECO:0000313" key="3">
    <source>
        <dbReference type="Proteomes" id="UP000501690"/>
    </source>
</evidence>
<dbReference type="Proteomes" id="UP000501690">
    <property type="component" value="Linkage Group LG10"/>
</dbReference>
<accession>A0A4D6ND96</accession>
<evidence type="ECO:0000313" key="2">
    <source>
        <dbReference type="EMBL" id="QCE09887.1"/>
    </source>
</evidence>
<keyword evidence="3" id="KW-1185">Reference proteome</keyword>
<evidence type="ECO:0000256" key="1">
    <source>
        <dbReference type="SAM" id="MobiDB-lite"/>
    </source>
</evidence>
<sequence length="118" mass="13756">MVVLGFQAHPQFAIAETLQWCAQLELQRTWRCGEDVLGCNFFKWCYQEGADERDASAMNTFSPPQRLYKDERKPWMPEIDLKGVIPEFHRATKKSPIRPPNPQFDINNPKPNLIQLKP</sequence>
<proteinExistence type="predicted"/>
<organism evidence="2 3">
    <name type="scientific">Vigna unguiculata</name>
    <name type="common">Cowpea</name>
    <dbReference type="NCBI Taxonomy" id="3917"/>
    <lineage>
        <taxon>Eukaryota</taxon>
        <taxon>Viridiplantae</taxon>
        <taxon>Streptophyta</taxon>
        <taxon>Embryophyta</taxon>
        <taxon>Tracheophyta</taxon>
        <taxon>Spermatophyta</taxon>
        <taxon>Magnoliopsida</taxon>
        <taxon>eudicotyledons</taxon>
        <taxon>Gunneridae</taxon>
        <taxon>Pentapetalae</taxon>
        <taxon>rosids</taxon>
        <taxon>fabids</taxon>
        <taxon>Fabales</taxon>
        <taxon>Fabaceae</taxon>
        <taxon>Papilionoideae</taxon>
        <taxon>50 kb inversion clade</taxon>
        <taxon>NPAAA clade</taxon>
        <taxon>indigoferoid/millettioid clade</taxon>
        <taxon>Phaseoleae</taxon>
        <taxon>Vigna</taxon>
    </lineage>
</organism>
<protein>
    <submittedName>
        <fullName evidence="2">Uncharacterized protein</fullName>
    </submittedName>
</protein>
<dbReference type="EMBL" id="CP039354">
    <property type="protein sequence ID" value="QCE09887.1"/>
    <property type="molecule type" value="Genomic_DNA"/>
</dbReference>
<feature type="region of interest" description="Disordered" evidence="1">
    <location>
        <begin position="92"/>
        <end position="118"/>
    </location>
</feature>
<reference evidence="2 3" key="1">
    <citation type="submission" date="2019-04" db="EMBL/GenBank/DDBJ databases">
        <title>An improved genome assembly and genetic linkage map for asparagus bean, Vigna unguiculata ssp. sesquipedialis.</title>
        <authorList>
            <person name="Xia Q."/>
            <person name="Zhang R."/>
            <person name="Dong Y."/>
        </authorList>
    </citation>
    <scope>NUCLEOTIDE SEQUENCE [LARGE SCALE GENOMIC DNA]</scope>
    <source>
        <tissue evidence="2">Leaf</tissue>
    </source>
</reference>
<dbReference type="AlphaFoldDB" id="A0A4D6ND96"/>